<evidence type="ECO:0000256" key="4">
    <source>
        <dbReference type="ARBA" id="ARBA00022741"/>
    </source>
</evidence>
<keyword evidence="4" id="KW-0547">Nucleotide-binding</keyword>
<sequence length="279" mass="31745">MVASVIWSLVSMVADKASSYLLEQYQVMEGMEEQHQIVMRQLPAILDVISDATHRQGAKAWLEELKMVAYEANDIFDEFKYEVLRCEAKKNGHYSKLGFDVVKLFPTHNRLVFRYKMGSKLRKIVKRIETLVAEMNAFGFSSPQQAPASRQWRETDSIIVDPENIVARSRDAERQEIIKELVGHATNNTAAHPLVLPIVGMGGLGKTTLAQLIYNDPEIQEHFHLRKWVCVSEDFDVRCLANKICNANESSLEEALQKLQHEINAKKWVTSGIRMLTSG</sequence>
<evidence type="ECO:0000313" key="9">
    <source>
        <dbReference type="EMBL" id="WVZ66978.1"/>
    </source>
</evidence>
<dbReference type="AlphaFoldDB" id="A0AAQ3T5J6"/>
<dbReference type="Gene3D" id="1.20.5.4130">
    <property type="match status" value="1"/>
</dbReference>
<gene>
    <name evidence="9" type="ORF">U9M48_016126</name>
</gene>
<dbReference type="GO" id="GO:0006952">
    <property type="term" value="P:defense response"/>
    <property type="evidence" value="ECO:0007669"/>
    <property type="project" value="UniProtKB-KW"/>
</dbReference>
<evidence type="ECO:0000313" key="10">
    <source>
        <dbReference type="Proteomes" id="UP001341281"/>
    </source>
</evidence>
<dbReference type="SUPFAM" id="SSF52540">
    <property type="entry name" value="P-loop containing nucleoside triphosphate hydrolases"/>
    <property type="match status" value="1"/>
</dbReference>
<dbReference type="Proteomes" id="UP001341281">
    <property type="component" value="Chromosome 03"/>
</dbReference>
<dbReference type="EMBL" id="CP144747">
    <property type="protein sequence ID" value="WVZ66978.1"/>
    <property type="molecule type" value="Genomic_DNA"/>
</dbReference>
<evidence type="ECO:0000256" key="6">
    <source>
        <dbReference type="ARBA" id="ARBA00022840"/>
    </source>
</evidence>
<organism evidence="9 10">
    <name type="scientific">Paspalum notatum var. saurae</name>
    <dbReference type="NCBI Taxonomy" id="547442"/>
    <lineage>
        <taxon>Eukaryota</taxon>
        <taxon>Viridiplantae</taxon>
        <taxon>Streptophyta</taxon>
        <taxon>Embryophyta</taxon>
        <taxon>Tracheophyta</taxon>
        <taxon>Spermatophyta</taxon>
        <taxon>Magnoliopsida</taxon>
        <taxon>Liliopsida</taxon>
        <taxon>Poales</taxon>
        <taxon>Poaceae</taxon>
        <taxon>PACMAD clade</taxon>
        <taxon>Panicoideae</taxon>
        <taxon>Andropogonodae</taxon>
        <taxon>Paspaleae</taxon>
        <taxon>Paspalinae</taxon>
        <taxon>Paspalum</taxon>
    </lineage>
</organism>
<keyword evidence="6" id="KW-0067">ATP-binding</keyword>
<dbReference type="GO" id="GO:0043531">
    <property type="term" value="F:ADP binding"/>
    <property type="evidence" value="ECO:0007669"/>
    <property type="project" value="InterPro"/>
</dbReference>
<dbReference type="PANTHER" id="PTHR36766:SF55">
    <property type="entry name" value="OS11G0492900 PROTEIN"/>
    <property type="match status" value="1"/>
</dbReference>
<keyword evidence="5" id="KW-0611">Plant defense</keyword>
<dbReference type="Pfam" id="PF00931">
    <property type="entry name" value="NB-ARC"/>
    <property type="match status" value="1"/>
</dbReference>
<dbReference type="Gene3D" id="3.40.50.300">
    <property type="entry name" value="P-loop containing nucleotide triphosphate hydrolases"/>
    <property type="match status" value="1"/>
</dbReference>
<dbReference type="InterPro" id="IPR041118">
    <property type="entry name" value="Rx_N"/>
</dbReference>
<protein>
    <submittedName>
        <fullName evidence="9">Uncharacterized protein</fullName>
    </submittedName>
</protein>
<dbReference type="PANTHER" id="PTHR36766">
    <property type="entry name" value="PLANT BROAD-SPECTRUM MILDEW RESISTANCE PROTEIN RPW8"/>
    <property type="match status" value="1"/>
</dbReference>
<dbReference type="GO" id="GO:0005524">
    <property type="term" value="F:ATP binding"/>
    <property type="evidence" value="ECO:0007669"/>
    <property type="project" value="UniProtKB-KW"/>
</dbReference>
<feature type="domain" description="NB-ARC" evidence="7">
    <location>
        <begin position="190"/>
        <end position="263"/>
    </location>
</feature>
<name>A0AAQ3T5J6_PASNO</name>
<keyword evidence="3" id="KW-0677">Repeat</keyword>
<evidence type="ECO:0000256" key="2">
    <source>
        <dbReference type="ARBA" id="ARBA00022614"/>
    </source>
</evidence>
<evidence type="ECO:0000259" key="7">
    <source>
        <dbReference type="Pfam" id="PF00931"/>
    </source>
</evidence>
<feature type="domain" description="Disease resistance N-terminal" evidence="8">
    <location>
        <begin position="10"/>
        <end position="90"/>
    </location>
</feature>
<evidence type="ECO:0000256" key="3">
    <source>
        <dbReference type="ARBA" id="ARBA00022737"/>
    </source>
</evidence>
<reference evidence="9 10" key="1">
    <citation type="submission" date="2024-02" db="EMBL/GenBank/DDBJ databases">
        <title>High-quality chromosome-scale genome assembly of Pensacola bahiagrass (Paspalum notatum Flugge var. saurae).</title>
        <authorList>
            <person name="Vega J.M."/>
            <person name="Podio M."/>
            <person name="Orjuela J."/>
            <person name="Siena L.A."/>
            <person name="Pessino S.C."/>
            <person name="Combes M.C."/>
            <person name="Mariac C."/>
            <person name="Albertini E."/>
            <person name="Pupilli F."/>
            <person name="Ortiz J.P.A."/>
            <person name="Leblanc O."/>
        </authorList>
    </citation>
    <scope>NUCLEOTIDE SEQUENCE [LARGE SCALE GENOMIC DNA]</scope>
    <source>
        <strain evidence="9">R1</strain>
        <tissue evidence="9">Leaf</tissue>
    </source>
</reference>
<evidence type="ECO:0000256" key="5">
    <source>
        <dbReference type="ARBA" id="ARBA00022821"/>
    </source>
</evidence>
<dbReference type="InterPro" id="IPR002182">
    <property type="entry name" value="NB-ARC"/>
</dbReference>
<comment type="similarity">
    <text evidence="1">Belongs to the disease resistance NB-LRR family.</text>
</comment>
<keyword evidence="2" id="KW-0433">Leucine-rich repeat</keyword>
<evidence type="ECO:0000259" key="8">
    <source>
        <dbReference type="Pfam" id="PF18052"/>
    </source>
</evidence>
<proteinExistence type="inferred from homology"/>
<dbReference type="Pfam" id="PF18052">
    <property type="entry name" value="Rx_N"/>
    <property type="match status" value="1"/>
</dbReference>
<keyword evidence="10" id="KW-1185">Reference proteome</keyword>
<accession>A0AAQ3T5J6</accession>
<evidence type="ECO:0000256" key="1">
    <source>
        <dbReference type="ARBA" id="ARBA00008894"/>
    </source>
</evidence>
<dbReference type="InterPro" id="IPR027417">
    <property type="entry name" value="P-loop_NTPase"/>
</dbReference>